<organism evidence="15 16">
    <name type="scientific">Orchesella cincta</name>
    <name type="common">Springtail</name>
    <name type="synonym">Podura cincta</name>
    <dbReference type="NCBI Taxonomy" id="48709"/>
    <lineage>
        <taxon>Eukaryota</taxon>
        <taxon>Metazoa</taxon>
        <taxon>Ecdysozoa</taxon>
        <taxon>Arthropoda</taxon>
        <taxon>Hexapoda</taxon>
        <taxon>Collembola</taxon>
        <taxon>Entomobryomorpha</taxon>
        <taxon>Entomobryoidea</taxon>
        <taxon>Orchesellidae</taxon>
        <taxon>Orchesellinae</taxon>
        <taxon>Orchesella</taxon>
    </lineage>
</organism>
<dbReference type="Pfam" id="PF11527">
    <property type="entry name" value="ARL2_Bind_BART"/>
    <property type="match status" value="2"/>
</dbReference>
<evidence type="ECO:0000256" key="9">
    <source>
        <dbReference type="ARBA" id="ARBA00023212"/>
    </source>
</evidence>
<dbReference type="PANTHER" id="PTHR15487:SF4">
    <property type="entry name" value="ADP-RIBOSYLATION FACTOR-LIKE PROTEIN 2-BINDING PROTEIN"/>
    <property type="match status" value="1"/>
</dbReference>
<dbReference type="InterPro" id="IPR023379">
    <property type="entry name" value="BART_dom"/>
</dbReference>
<evidence type="ECO:0000256" key="4">
    <source>
        <dbReference type="ARBA" id="ARBA00009880"/>
    </source>
</evidence>
<evidence type="ECO:0000256" key="2">
    <source>
        <dbReference type="ARBA" id="ARBA00004123"/>
    </source>
</evidence>
<keyword evidence="16" id="KW-1185">Reference proteome</keyword>
<dbReference type="OMA" id="HMLESEI"/>
<feature type="region of interest" description="Disordered" evidence="13">
    <location>
        <begin position="1"/>
        <end position="24"/>
    </location>
</feature>
<dbReference type="GO" id="GO:0051457">
    <property type="term" value="P:maintenance of protein location in nucleus"/>
    <property type="evidence" value="ECO:0007669"/>
    <property type="project" value="TreeGrafter"/>
</dbReference>
<keyword evidence="11 12" id="KW-0966">Cell projection</keyword>
<feature type="domain" description="BART" evidence="14">
    <location>
        <begin position="68"/>
        <end position="157"/>
    </location>
</feature>
<gene>
    <name evidence="15" type="ORF">Ocin01_02582</name>
</gene>
<keyword evidence="8 12" id="KW-0496">Mitochondrion</keyword>
<name>A0A1D2NFT2_ORCCI</name>
<protein>
    <recommendedName>
        <fullName evidence="5 12">ADP-ribosylation factor-like protein 2-binding protein</fullName>
        <shortName evidence="12">ARF-like 2-binding protein</shortName>
    </recommendedName>
</protein>
<keyword evidence="10 12" id="KW-0539">Nucleus</keyword>
<sequence>MEQSERRGSTTFIIQEGSTAGPFSTPAVSISIDEGDEDDPACPIATTPVNVDDEGHPSHSSTETYQSFDTVVGAIEDVAVGSEFQALQSFYLSKYWKDFEGDENSESTHEQFMIFQNYSKEMAHLIETHVKRHLGNDFSFSNFIERWYGTLEEQQQSNSSSINSGALMVNEDCSEETNHQTPAHHFHMTCEIETLLFTLTDFCKFKELMIDYRKMLEGKTPTLSVTHQRLDLPH</sequence>
<comment type="subcellular location">
    <subcellularLocation>
        <location evidence="1 12">Cytoplasm</location>
        <location evidence="1 12">Cytoskeleton</location>
        <location evidence="1 12">Cilium basal body</location>
    </subcellularLocation>
    <subcellularLocation>
        <location evidence="3 12">Cytoplasm</location>
        <location evidence="3 12">Cytoskeleton</location>
        <location evidence="3 12">Microtubule organizing center</location>
        <location evidence="3 12">Centrosome</location>
    </subcellularLocation>
    <subcellularLocation>
        <location evidence="12">Cytoplasm</location>
    </subcellularLocation>
    <subcellularLocation>
        <location evidence="2 12">Nucleus</location>
    </subcellularLocation>
    <subcellularLocation>
        <location evidence="12">Mitochondrion intermembrane space</location>
    </subcellularLocation>
</comment>
<evidence type="ECO:0000256" key="5">
    <source>
        <dbReference type="ARBA" id="ARBA00014849"/>
    </source>
</evidence>
<dbReference type="InterPro" id="IPR042541">
    <property type="entry name" value="BART_sf"/>
</dbReference>
<dbReference type="GO" id="GO:0005634">
    <property type="term" value="C:nucleus"/>
    <property type="evidence" value="ECO:0007669"/>
    <property type="project" value="UniProtKB-SubCell"/>
</dbReference>
<evidence type="ECO:0000256" key="13">
    <source>
        <dbReference type="SAM" id="MobiDB-lite"/>
    </source>
</evidence>
<evidence type="ECO:0000313" key="16">
    <source>
        <dbReference type="Proteomes" id="UP000094527"/>
    </source>
</evidence>
<feature type="domain" description="BART" evidence="14">
    <location>
        <begin position="173"/>
        <end position="218"/>
    </location>
</feature>
<evidence type="ECO:0000256" key="11">
    <source>
        <dbReference type="ARBA" id="ARBA00023273"/>
    </source>
</evidence>
<dbReference type="InterPro" id="IPR038849">
    <property type="entry name" value="ARL2BP"/>
</dbReference>
<evidence type="ECO:0000313" key="15">
    <source>
        <dbReference type="EMBL" id="ODN04104.1"/>
    </source>
</evidence>
<comment type="function">
    <text evidence="12">Plays a role as an effector of the ADP-ribosylation factor-like protein 2, ARL2.</text>
</comment>
<dbReference type="Gene3D" id="1.20.1520.10">
    <property type="entry name" value="ADP-ribosylation factor-like 2-binding protein, domain"/>
    <property type="match status" value="1"/>
</dbReference>
<evidence type="ECO:0000256" key="8">
    <source>
        <dbReference type="ARBA" id="ARBA00023128"/>
    </source>
</evidence>
<dbReference type="Proteomes" id="UP000094527">
    <property type="component" value="Unassembled WGS sequence"/>
</dbReference>
<evidence type="ECO:0000259" key="14">
    <source>
        <dbReference type="Pfam" id="PF11527"/>
    </source>
</evidence>
<keyword evidence="9 12" id="KW-0206">Cytoskeleton</keyword>
<proteinExistence type="inferred from homology"/>
<evidence type="ECO:0000256" key="3">
    <source>
        <dbReference type="ARBA" id="ARBA00004300"/>
    </source>
</evidence>
<reference evidence="15 16" key="1">
    <citation type="journal article" date="2016" name="Genome Biol. Evol.">
        <title>Gene Family Evolution Reflects Adaptation to Soil Environmental Stressors in the Genome of the Collembolan Orchesella cincta.</title>
        <authorList>
            <person name="Faddeeva-Vakhrusheva A."/>
            <person name="Derks M.F."/>
            <person name="Anvar S.Y."/>
            <person name="Agamennone V."/>
            <person name="Suring W."/>
            <person name="Smit S."/>
            <person name="van Straalen N.M."/>
            <person name="Roelofs D."/>
        </authorList>
    </citation>
    <scope>NUCLEOTIDE SEQUENCE [LARGE SCALE GENOMIC DNA]</scope>
    <source>
        <tissue evidence="15">Mixed pool</tissue>
    </source>
</reference>
<dbReference type="STRING" id="48709.A0A1D2NFT2"/>
<dbReference type="GO" id="GO:0005758">
    <property type="term" value="C:mitochondrial intermembrane space"/>
    <property type="evidence" value="ECO:0007669"/>
    <property type="project" value="UniProtKB-SubCell"/>
</dbReference>
<comment type="similarity">
    <text evidence="4 12">Belongs to the ARL2BP family.</text>
</comment>
<dbReference type="PANTHER" id="PTHR15487">
    <property type="entry name" value="ADP-RIBOSYLATION FACTOR-LIKE PROTEIN 2-BINDING PROTEIN"/>
    <property type="match status" value="1"/>
</dbReference>
<evidence type="ECO:0000256" key="10">
    <source>
        <dbReference type="ARBA" id="ARBA00023242"/>
    </source>
</evidence>
<accession>A0A1D2NFT2</accession>
<dbReference type="EMBL" id="LJIJ01000055">
    <property type="protein sequence ID" value="ODN04104.1"/>
    <property type="molecule type" value="Genomic_DNA"/>
</dbReference>
<evidence type="ECO:0000256" key="12">
    <source>
        <dbReference type="RuleBase" id="RU367099"/>
    </source>
</evidence>
<keyword evidence="7 12" id="KW-0969">Cilium</keyword>
<keyword evidence="6 12" id="KW-0963">Cytoplasm</keyword>
<evidence type="ECO:0000256" key="7">
    <source>
        <dbReference type="ARBA" id="ARBA00023069"/>
    </source>
</evidence>
<feature type="compositionally biased region" description="Polar residues" evidence="13">
    <location>
        <begin position="9"/>
        <end position="24"/>
    </location>
</feature>
<comment type="caution">
    <text evidence="15">The sequence shown here is derived from an EMBL/GenBank/DDBJ whole genome shotgun (WGS) entry which is preliminary data.</text>
</comment>
<evidence type="ECO:0000256" key="6">
    <source>
        <dbReference type="ARBA" id="ARBA00022490"/>
    </source>
</evidence>
<dbReference type="OrthoDB" id="302784at2759"/>
<evidence type="ECO:0000256" key="1">
    <source>
        <dbReference type="ARBA" id="ARBA00004120"/>
    </source>
</evidence>
<dbReference type="GO" id="GO:0005813">
    <property type="term" value="C:centrosome"/>
    <property type="evidence" value="ECO:0007669"/>
    <property type="project" value="UniProtKB-SubCell"/>
</dbReference>
<dbReference type="AlphaFoldDB" id="A0A1D2NFT2"/>
<dbReference type="GO" id="GO:0005929">
    <property type="term" value="C:cilium"/>
    <property type="evidence" value="ECO:0007669"/>
    <property type="project" value="UniProtKB-UniRule"/>
</dbReference>